<sequence length="79" mass="9246">MRTSFASRVTQQYQERPKRTRISIAPRTIQVYDNFDNTEKRPLCLRTSTAPGATQVDLHYEAPRTTQVQENFDRMGKKN</sequence>
<keyword evidence="2" id="KW-1185">Reference proteome</keyword>
<organism evidence="1 2">
    <name type="scientific">Plakobranchus ocellatus</name>
    <dbReference type="NCBI Taxonomy" id="259542"/>
    <lineage>
        <taxon>Eukaryota</taxon>
        <taxon>Metazoa</taxon>
        <taxon>Spiralia</taxon>
        <taxon>Lophotrochozoa</taxon>
        <taxon>Mollusca</taxon>
        <taxon>Gastropoda</taxon>
        <taxon>Heterobranchia</taxon>
        <taxon>Euthyneura</taxon>
        <taxon>Panpulmonata</taxon>
        <taxon>Sacoglossa</taxon>
        <taxon>Placobranchoidea</taxon>
        <taxon>Plakobranchidae</taxon>
        <taxon>Plakobranchus</taxon>
    </lineage>
</organism>
<protein>
    <submittedName>
        <fullName evidence="1">Uncharacterized protein</fullName>
    </submittedName>
</protein>
<proteinExistence type="predicted"/>
<evidence type="ECO:0000313" key="2">
    <source>
        <dbReference type="Proteomes" id="UP000735302"/>
    </source>
</evidence>
<dbReference type="EMBL" id="BLXT01003105">
    <property type="protein sequence ID" value="GFO00479.1"/>
    <property type="molecule type" value="Genomic_DNA"/>
</dbReference>
<evidence type="ECO:0000313" key="1">
    <source>
        <dbReference type="EMBL" id="GFO00479.1"/>
    </source>
</evidence>
<gene>
    <name evidence="1" type="ORF">PoB_002698400</name>
</gene>
<reference evidence="1 2" key="1">
    <citation type="journal article" date="2021" name="Elife">
        <title>Chloroplast acquisition without the gene transfer in kleptoplastic sea slugs, Plakobranchus ocellatus.</title>
        <authorList>
            <person name="Maeda T."/>
            <person name="Takahashi S."/>
            <person name="Yoshida T."/>
            <person name="Shimamura S."/>
            <person name="Takaki Y."/>
            <person name="Nagai Y."/>
            <person name="Toyoda A."/>
            <person name="Suzuki Y."/>
            <person name="Arimoto A."/>
            <person name="Ishii H."/>
            <person name="Satoh N."/>
            <person name="Nishiyama T."/>
            <person name="Hasebe M."/>
            <person name="Maruyama T."/>
            <person name="Minagawa J."/>
            <person name="Obokata J."/>
            <person name="Shigenobu S."/>
        </authorList>
    </citation>
    <scope>NUCLEOTIDE SEQUENCE [LARGE SCALE GENOMIC DNA]</scope>
</reference>
<comment type="caution">
    <text evidence="1">The sequence shown here is derived from an EMBL/GenBank/DDBJ whole genome shotgun (WGS) entry which is preliminary data.</text>
</comment>
<accession>A0AAV4A2P6</accession>
<dbReference type="Proteomes" id="UP000735302">
    <property type="component" value="Unassembled WGS sequence"/>
</dbReference>
<name>A0AAV4A2P6_9GAST</name>
<dbReference type="AlphaFoldDB" id="A0AAV4A2P6"/>